<protein>
    <submittedName>
        <fullName evidence="3">PTS sugar transporter subunit IIB</fullName>
        <ecNumber evidence="3">2.7.1.-</ecNumber>
    </submittedName>
</protein>
<evidence type="ECO:0000259" key="2">
    <source>
        <dbReference type="PROSITE" id="PS51099"/>
    </source>
</evidence>
<evidence type="ECO:0000313" key="3">
    <source>
        <dbReference type="EMBL" id="MDV2621803.1"/>
    </source>
</evidence>
<name>A0AAW8YJ10_PEDAC</name>
<sequence>MKILAVCGFGVGSSMVLKMTLDKVVKDLGIDAEVTNTDIATAKATNADVYFTSAELAPDLKESTNNPIYPIKRYMDKNEVMEKMKEYLKEREEN</sequence>
<accession>A0AAW8YJ10</accession>
<dbReference type="CDD" id="cd05563">
    <property type="entry name" value="PTS_IIB_ascorbate"/>
    <property type="match status" value="1"/>
</dbReference>
<dbReference type="SUPFAM" id="SSF52794">
    <property type="entry name" value="PTS system IIB component-like"/>
    <property type="match status" value="1"/>
</dbReference>
<dbReference type="AlphaFoldDB" id="A0AAW8YJ10"/>
<evidence type="ECO:0000256" key="1">
    <source>
        <dbReference type="ARBA" id="ARBA00022679"/>
    </source>
</evidence>
<dbReference type="Gene3D" id="3.40.50.2300">
    <property type="match status" value="1"/>
</dbReference>
<dbReference type="InterPro" id="IPR036095">
    <property type="entry name" value="PTS_EIIB-like_sf"/>
</dbReference>
<dbReference type="EMBL" id="JAWJAV010000005">
    <property type="protein sequence ID" value="MDV2621803.1"/>
    <property type="molecule type" value="Genomic_DNA"/>
</dbReference>
<proteinExistence type="predicted"/>
<evidence type="ECO:0000313" key="4">
    <source>
        <dbReference type="Proteomes" id="UP001280897"/>
    </source>
</evidence>
<gene>
    <name evidence="3" type="ORF">R0G89_08685</name>
</gene>
<dbReference type="GO" id="GO:0009401">
    <property type="term" value="P:phosphoenolpyruvate-dependent sugar phosphotransferase system"/>
    <property type="evidence" value="ECO:0007669"/>
    <property type="project" value="InterPro"/>
</dbReference>
<dbReference type="PROSITE" id="PS51099">
    <property type="entry name" value="PTS_EIIB_TYPE_2"/>
    <property type="match status" value="1"/>
</dbReference>
<comment type="caution">
    <text evidence="3">The sequence shown here is derived from an EMBL/GenBank/DDBJ whole genome shotgun (WGS) entry which is preliminary data.</text>
</comment>
<dbReference type="RefSeq" id="WP_008841709.1">
    <property type="nucleotide sequence ID" value="NZ_CP066046.1"/>
</dbReference>
<keyword evidence="1 3" id="KW-0808">Transferase</keyword>
<dbReference type="InterPro" id="IPR013011">
    <property type="entry name" value="PTS_EIIB_2"/>
</dbReference>
<keyword evidence="3" id="KW-0813">Transport</keyword>
<organism evidence="3 4">
    <name type="scientific">Pediococcus acidilactici</name>
    <dbReference type="NCBI Taxonomy" id="1254"/>
    <lineage>
        <taxon>Bacteria</taxon>
        <taxon>Bacillati</taxon>
        <taxon>Bacillota</taxon>
        <taxon>Bacilli</taxon>
        <taxon>Lactobacillales</taxon>
        <taxon>Lactobacillaceae</taxon>
        <taxon>Pediococcus</taxon>
        <taxon>Pediococcus acidilactici group</taxon>
    </lineage>
</organism>
<dbReference type="InterPro" id="IPR003501">
    <property type="entry name" value="PTS_EIIB_2/3"/>
</dbReference>
<feature type="domain" description="PTS EIIB type-2" evidence="2">
    <location>
        <begin position="1"/>
        <end position="92"/>
    </location>
</feature>
<dbReference type="GO" id="GO:0008982">
    <property type="term" value="F:protein-N(PI)-phosphohistidine-sugar phosphotransferase activity"/>
    <property type="evidence" value="ECO:0007669"/>
    <property type="project" value="InterPro"/>
</dbReference>
<dbReference type="EC" id="2.7.1.-" evidence="3"/>
<dbReference type="Pfam" id="PF02302">
    <property type="entry name" value="PTS_IIB"/>
    <property type="match status" value="1"/>
</dbReference>
<dbReference type="Proteomes" id="UP001280897">
    <property type="component" value="Unassembled WGS sequence"/>
</dbReference>
<reference evidence="3" key="1">
    <citation type="journal article" date="2023" name="PeerJ">
        <title>Selection and evaluation of lactic acid bacteria from chicken feces in Thailand as potential probiotics.</title>
        <authorList>
            <person name="Khurajog B."/>
            <person name="Disastra Y."/>
            <person name="Lawwyne L.D."/>
            <person name="Sirichokchatchawan W."/>
            <person name="Niyomtham W."/>
            <person name="Yindee J."/>
            <person name="Hampson D.J."/>
            <person name="Prapasarakul N."/>
        </authorList>
    </citation>
    <scope>NUCLEOTIDE SEQUENCE</scope>
    <source>
        <strain evidence="3">BF9</strain>
    </source>
</reference>
<reference evidence="3" key="2">
    <citation type="submission" date="2023-10" db="EMBL/GenBank/DDBJ databases">
        <authorList>
            <person name="Khurajog B."/>
        </authorList>
    </citation>
    <scope>NUCLEOTIDE SEQUENCE</scope>
    <source>
        <strain evidence="3">BF9</strain>
    </source>
</reference>
<keyword evidence="3" id="KW-0762">Sugar transport</keyword>